<reference evidence="1 2" key="1">
    <citation type="submission" date="2019-03" db="EMBL/GenBank/DDBJ databases">
        <title>Deep-cultivation of Planctomycetes and their phenomic and genomic characterization uncovers novel biology.</title>
        <authorList>
            <person name="Wiegand S."/>
            <person name="Jogler M."/>
            <person name="Boedeker C."/>
            <person name="Pinto D."/>
            <person name="Vollmers J."/>
            <person name="Rivas-Marin E."/>
            <person name="Kohn T."/>
            <person name="Peeters S.H."/>
            <person name="Heuer A."/>
            <person name="Rast P."/>
            <person name="Oberbeckmann S."/>
            <person name="Bunk B."/>
            <person name="Jeske O."/>
            <person name="Meyerdierks A."/>
            <person name="Storesund J.E."/>
            <person name="Kallscheuer N."/>
            <person name="Luecker S."/>
            <person name="Lage O.M."/>
            <person name="Pohl T."/>
            <person name="Merkel B.J."/>
            <person name="Hornburger P."/>
            <person name="Mueller R.-W."/>
            <person name="Bruemmer F."/>
            <person name="Labrenz M."/>
            <person name="Spormann A.M."/>
            <person name="Op den Camp H."/>
            <person name="Overmann J."/>
            <person name="Amann R."/>
            <person name="Jetten M.S.M."/>
            <person name="Mascher T."/>
            <person name="Medema M.H."/>
            <person name="Devos D.P."/>
            <person name="Kaster A.-K."/>
            <person name="Ovreas L."/>
            <person name="Rohde M."/>
            <person name="Galperin M.Y."/>
            <person name="Jogler C."/>
        </authorList>
    </citation>
    <scope>NUCLEOTIDE SEQUENCE [LARGE SCALE GENOMIC DNA]</scope>
    <source>
        <strain evidence="1 2">Enr10</strain>
    </source>
</reference>
<evidence type="ECO:0000313" key="2">
    <source>
        <dbReference type="Proteomes" id="UP000315647"/>
    </source>
</evidence>
<dbReference type="AlphaFoldDB" id="A0A517Q3D2"/>
<name>A0A517Q3D2_9PLAN</name>
<dbReference type="EMBL" id="CP037421">
    <property type="protein sequence ID" value="QDT26119.1"/>
    <property type="molecule type" value="Genomic_DNA"/>
</dbReference>
<keyword evidence="2" id="KW-1185">Reference proteome</keyword>
<accession>A0A517Q3D2</accession>
<evidence type="ECO:0000313" key="1">
    <source>
        <dbReference type="EMBL" id="QDT26119.1"/>
    </source>
</evidence>
<proteinExistence type="predicted"/>
<sequence>MIIGKLVLDGRGIAPQNLQLVADTGVALAVEEDPAGRIEEIRSGSGCDSGVVDNQCVIAVAAVEGEVGDAAEVDHRTGTNLVGPGINPRGGNRQDIVSRGSSDGQAAGKIQVFDFIEDDILERATCRDRPPVQTTGCQVGAFPCGSQISQAVSRHRGCSGIPADNINCRQHIGIDRDIIGVCSGIERQVFQAFITERNGASTDHRANPDPRILDDNVIAGRIAGIIDDQFIRATITVKGEQAFDAINSAAVIEATTVTVDNHLVVVTITVHIDAGGGIERPIEVGYTPNAPVSISEIEVHTDRRCIRNHTGC</sequence>
<gene>
    <name evidence="1" type="ORF">Enr10x_14180</name>
</gene>
<protein>
    <submittedName>
        <fullName evidence="1">Uncharacterized protein</fullName>
    </submittedName>
</protein>
<organism evidence="1 2">
    <name type="scientific">Gimesia panareensis</name>
    <dbReference type="NCBI Taxonomy" id="2527978"/>
    <lineage>
        <taxon>Bacteria</taxon>
        <taxon>Pseudomonadati</taxon>
        <taxon>Planctomycetota</taxon>
        <taxon>Planctomycetia</taxon>
        <taxon>Planctomycetales</taxon>
        <taxon>Planctomycetaceae</taxon>
        <taxon>Gimesia</taxon>
    </lineage>
</organism>
<dbReference type="Proteomes" id="UP000315647">
    <property type="component" value="Chromosome"/>
</dbReference>